<feature type="transmembrane region" description="Helical" evidence="2">
    <location>
        <begin position="241"/>
        <end position="265"/>
    </location>
</feature>
<protein>
    <submittedName>
        <fullName evidence="3">Uncharacterized protein</fullName>
    </submittedName>
</protein>
<reference evidence="3 4" key="1">
    <citation type="submission" date="2019-02" db="EMBL/GenBank/DDBJ databases">
        <title>Deep-cultivation of Planctomycetes and their phenomic and genomic characterization uncovers novel biology.</title>
        <authorList>
            <person name="Wiegand S."/>
            <person name="Jogler M."/>
            <person name="Boedeker C."/>
            <person name="Pinto D."/>
            <person name="Vollmers J."/>
            <person name="Rivas-Marin E."/>
            <person name="Kohn T."/>
            <person name="Peeters S.H."/>
            <person name="Heuer A."/>
            <person name="Rast P."/>
            <person name="Oberbeckmann S."/>
            <person name="Bunk B."/>
            <person name="Jeske O."/>
            <person name="Meyerdierks A."/>
            <person name="Storesund J.E."/>
            <person name="Kallscheuer N."/>
            <person name="Luecker S."/>
            <person name="Lage O.M."/>
            <person name="Pohl T."/>
            <person name="Merkel B.J."/>
            <person name="Hornburger P."/>
            <person name="Mueller R.-W."/>
            <person name="Bruemmer F."/>
            <person name="Labrenz M."/>
            <person name="Spormann A.M."/>
            <person name="Op den Camp H."/>
            <person name="Overmann J."/>
            <person name="Amann R."/>
            <person name="Jetten M.S.M."/>
            <person name="Mascher T."/>
            <person name="Medema M.H."/>
            <person name="Devos D.P."/>
            <person name="Kaster A.-K."/>
            <person name="Ovreas L."/>
            <person name="Rohde M."/>
            <person name="Galperin M.Y."/>
            <person name="Jogler C."/>
        </authorList>
    </citation>
    <scope>NUCLEOTIDE SEQUENCE [LARGE SCALE GENOMIC DNA]</scope>
    <source>
        <strain evidence="3 4">Spa11</strain>
    </source>
</reference>
<feature type="transmembrane region" description="Helical" evidence="2">
    <location>
        <begin position="277"/>
        <end position="298"/>
    </location>
</feature>
<feature type="transmembrane region" description="Helical" evidence="2">
    <location>
        <begin position="203"/>
        <end position="221"/>
    </location>
</feature>
<evidence type="ECO:0000313" key="4">
    <source>
        <dbReference type="Proteomes" id="UP000316426"/>
    </source>
</evidence>
<organism evidence="3 4">
    <name type="scientific">Botrimarina mediterranea</name>
    <dbReference type="NCBI Taxonomy" id="2528022"/>
    <lineage>
        <taxon>Bacteria</taxon>
        <taxon>Pseudomonadati</taxon>
        <taxon>Planctomycetota</taxon>
        <taxon>Planctomycetia</taxon>
        <taxon>Pirellulales</taxon>
        <taxon>Lacipirellulaceae</taxon>
        <taxon>Botrimarina</taxon>
    </lineage>
</organism>
<evidence type="ECO:0000256" key="1">
    <source>
        <dbReference type="SAM" id="MobiDB-lite"/>
    </source>
</evidence>
<accession>A0A518K610</accession>
<feature type="region of interest" description="Disordered" evidence="1">
    <location>
        <begin position="1"/>
        <end position="37"/>
    </location>
</feature>
<keyword evidence="2" id="KW-0472">Membrane</keyword>
<gene>
    <name evidence="3" type="ORF">Spa11_14290</name>
</gene>
<feature type="transmembrane region" description="Helical" evidence="2">
    <location>
        <begin position="310"/>
        <end position="333"/>
    </location>
</feature>
<dbReference type="AlphaFoldDB" id="A0A518K610"/>
<proteinExistence type="predicted"/>
<dbReference type="KEGG" id="bmei:Spa11_14290"/>
<name>A0A518K610_9BACT</name>
<evidence type="ECO:0000256" key="2">
    <source>
        <dbReference type="SAM" id="Phobius"/>
    </source>
</evidence>
<keyword evidence="2" id="KW-1133">Transmembrane helix</keyword>
<feature type="compositionally biased region" description="Polar residues" evidence="1">
    <location>
        <begin position="1"/>
        <end position="11"/>
    </location>
</feature>
<evidence type="ECO:0000313" key="3">
    <source>
        <dbReference type="EMBL" id="QDV73233.1"/>
    </source>
</evidence>
<dbReference type="Proteomes" id="UP000316426">
    <property type="component" value="Chromosome"/>
</dbReference>
<sequence length="414" mass="43604">MLNPTTSSNNGNDDKSPPGSNGDTPLIEDAFDSQPTCGAPRFTFPDPGDSAAKGNVALRDAPTPISLHSGSITTGALIWRTNSGVPIPELTDEAEACLSSLPAEDTVSAELTGLLAKNRDPNAGASQAMLIAASQGKRSPELYPIRLVIESVNAEVPPIKAEVEKKKRTQERRANATPEYVMTRRGSYADCFLPGNIGKTLKLCFFATVFVLGLGLEFKAMEIYVVACMPDLVLDPMTGAIDFFAAFAICGSYVLAPFIAAKVLFFDVPPEIYKARLNVFALAGGVAALVLPVIYSWVMGGTKDELPTPGTIAFMLGGLYGCLLMTTGSSFLVESAYADLLDVQKVRSESYIVLDASLSACSYSIAACNSVLQKARAAQNALDAAGEHLGHSYQASLAAAQARVAAAQAQAFAN</sequence>
<keyword evidence="4" id="KW-1185">Reference proteome</keyword>
<dbReference type="EMBL" id="CP036349">
    <property type="protein sequence ID" value="QDV73233.1"/>
    <property type="molecule type" value="Genomic_DNA"/>
</dbReference>
<keyword evidence="2" id="KW-0812">Transmembrane</keyword>